<dbReference type="AlphaFoldDB" id="A0A2R5ER24"/>
<accession>A0A2R5ER24</accession>
<dbReference type="Gene3D" id="3.40.50.720">
    <property type="entry name" value="NAD(P)-binding Rossmann-like Domain"/>
    <property type="match status" value="1"/>
</dbReference>
<dbReference type="RefSeq" id="WP_181376394.1">
    <property type="nucleotide sequence ID" value="NZ_BDQX01000028.1"/>
</dbReference>
<dbReference type="EMBL" id="BDQX01000028">
    <property type="protein sequence ID" value="GBG05861.1"/>
    <property type="molecule type" value="Genomic_DNA"/>
</dbReference>
<comment type="caution">
    <text evidence="3">The sequence shown here is derived from an EMBL/GenBank/DDBJ whole genome shotgun (WGS) entry which is preliminary data.</text>
</comment>
<comment type="similarity">
    <text evidence="1">Belongs to the short-chain dehydrogenases/reductases (SDR) family.</text>
</comment>
<keyword evidence="2" id="KW-0560">Oxidoreductase</keyword>
<dbReference type="Pfam" id="PF13561">
    <property type="entry name" value="adh_short_C2"/>
    <property type="match status" value="1"/>
</dbReference>
<evidence type="ECO:0000256" key="2">
    <source>
        <dbReference type="ARBA" id="ARBA00023002"/>
    </source>
</evidence>
<dbReference type="PRINTS" id="PR00081">
    <property type="entry name" value="GDHRDH"/>
</dbReference>
<evidence type="ECO:0000256" key="1">
    <source>
        <dbReference type="ARBA" id="ARBA00006484"/>
    </source>
</evidence>
<name>A0A2R5ER24_9BACL</name>
<protein>
    <submittedName>
        <fullName evidence="3">SDR family oxidoreductase</fullName>
    </submittedName>
</protein>
<dbReference type="InterPro" id="IPR036291">
    <property type="entry name" value="NAD(P)-bd_dom_sf"/>
</dbReference>
<reference evidence="3 4" key="1">
    <citation type="submission" date="2017-08" db="EMBL/GenBank/DDBJ databases">
        <title>Substantial Increase in Enzyme Production by Combined Drug-Resistance Mutations in Paenibacillus agaridevorans.</title>
        <authorList>
            <person name="Tanaka Y."/>
            <person name="Funane K."/>
            <person name="Hosaka T."/>
            <person name="Shiwa Y."/>
            <person name="Fujita N."/>
            <person name="Miyazaki T."/>
            <person name="Yoshikawa H."/>
            <person name="Murakami K."/>
            <person name="Kasahara K."/>
            <person name="Inaoka T."/>
            <person name="Hiraga Y."/>
            <person name="Ochi K."/>
        </authorList>
    </citation>
    <scope>NUCLEOTIDE SEQUENCE [LARGE SCALE GENOMIC DNA]</scope>
    <source>
        <strain evidence="3 4">T-3040</strain>
    </source>
</reference>
<dbReference type="SUPFAM" id="SSF51735">
    <property type="entry name" value="NAD(P)-binding Rossmann-fold domains"/>
    <property type="match status" value="1"/>
</dbReference>
<sequence>MYKKSLENKIIWITGALGLIGKASVEHFLKEGAWVIGSDLHELSTVDEFLEWKRMYGERLDLYASDATNEEQVKDVIQQIKIKYGRLDGLFHNVYTQIWKTISEASLQEWNLVIEGTLTSTFIVNKYVVEMMKESGGGTIVNTSSVLGNIPLKNAPIAYSSAKAAINHLTRIIAVEQAPFGVRANAIVPGDIKSPDGLQSTHNLIGRSGRPEEVACLAAFLLSDDAAYVTGSLYPIDGGFMC</sequence>
<dbReference type="Proteomes" id="UP000245202">
    <property type="component" value="Unassembled WGS sequence"/>
</dbReference>
<dbReference type="GO" id="GO:0016491">
    <property type="term" value="F:oxidoreductase activity"/>
    <property type="evidence" value="ECO:0007669"/>
    <property type="project" value="UniProtKB-KW"/>
</dbReference>
<organism evidence="3 4">
    <name type="scientific">Paenibacillus agaridevorans</name>
    <dbReference type="NCBI Taxonomy" id="171404"/>
    <lineage>
        <taxon>Bacteria</taxon>
        <taxon>Bacillati</taxon>
        <taxon>Bacillota</taxon>
        <taxon>Bacilli</taxon>
        <taxon>Bacillales</taxon>
        <taxon>Paenibacillaceae</taxon>
        <taxon>Paenibacillus</taxon>
    </lineage>
</organism>
<proteinExistence type="inferred from homology"/>
<dbReference type="InterPro" id="IPR051122">
    <property type="entry name" value="SDR_DHRS6-like"/>
</dbReference>
<dbReference type="CDD" id="cd05233">
    <property type="entry name" value="SDR_c"/>
    <property type="match status" value="1"/>
</dbReference>
<gene>
    <name evidence="3" type="ORF">PAT3040_00346</name>
</gene>
<dbReference type="InterPro" id="IPR002347">
    <property type="entry name" value="SDR_fam"/>
</dbReference>
<evidence type="ECO:0000313" key="3">
    <source>
        <dbReference type="EMBL" id="GBG05861.1"/>
    </source>
</evidence>
<dbReference type="PANTHER" id="PTHR43477:SF1">
    <property type="entry name" value="DIHYDROANTICAPSIN 7-DEHYDROGENASE"/>
    <property type="match status" value="1"/>
</dbReference>
<keyword evidence="4" id="KW-1185">Reference proteome</keyword>
<evidence type="ECO:0000313" key="4">
    <source>
        <dbReference type="Proteomes" id="UP000245202"/>
    </source>
</evidence>
<dbReference type="PANTHER" id="PTHR43477">
    <property type="entry name" value="DIHYDROANTICAPSIN 7-DEHYDROGENASE"/>
    <property type="match status" value="1"/>
</dbReference>